<evidence type="ECO:0000313" key="3">
    <source>
        <dbReference type="Proteomes" id="UP001239169"/>
    </source>
</evidence>
<accession>A0ABY8R0E9</accession>
<keyword evidence="3" id="KW-1185">Reference proteome</keyword>
<organism evidence="2 3">
    <name type="scientific">Paraclostridium bifermentans</name>
    <name type="common">Clostridium bifermentans</name>
    <dbReference type="NCBI Taxonomy" id="1490"/>
    <lineage>
        <taxon>Bacteria</taxon>
        <taxon>Bacillati</taxon>
        <taxon>Bacillota</taxon>
        <taxon>Clostridia</taxon>
        <taxon>Peptostreptococcales</taxon>
        <taxon>Peptostreptococcaceae</taxon>
        <taxon>Paraclostridium</taxon>
    </lineage>
</organism>
<keyword evidence="1" id="KW-0472">Membrane</keyword>
<dbReference type="Proteomes" id="UP001239169">
    <property type="component" value="Chromosome"/>
</dbReference>
<protein>
    <recommendedName>
        <fullName evidence="4">DUF4083 domain-containing protein</fullName>
    </recommendedName>
</protein>
<dbReference type="EMBL" id="CP124685">
    <property type="protein sequence ID" value="WGX74974.1"/>
    <property type="molecule type" value="Genomic_DNA"/>
</dbReference>
<reference evidence="2 3" key="1">
    <citation type="submission" date="2023-04" db="EMBL/GenBank/DDBJ databases">
        <title>Bacteria Genome Submission.</title>
        <authorList>
            <person name="Isaac P."/>
        </authorList>
    </citation>
    <scope>NUCLEOTIDE SEQUENCE [LARGE SCALE GENOMIC DNA]</scope>
    <source>
        <strain evidence="2 3">SampleS7P1</strain>
    </source>
</reference>
<evidence type="ECO:0008006" key="4">
    <source>
        <dbReference type="Google" id="ProtNLM"/>
    </source>
</evidence>
<keyword evidence="1" id="KW-1133">Transmembrane helix</keyword>
<gene>
    <name evidence="2" type="ORF">QJS64_12760</name>
</gene>
<feature type="transmembrane region" description="Helical" evidence="1">
    <location>
        <begin position="7"/>
        <end position="28"/>
    </location>
</feature>
<proteinExistence type="predicted"/>
<keyword evidence="1" id="KW-0812">Transmembrane</keyword>
<dbReference type="RefSeq" id="WP_187359387.1">
    <property type="nucleotide sequence ID" value="NZ_CABIWO010000001.1"/>
</dbReference>
<evidence type="ECO:0000256" key="1">
    <source>
        <dbReference type="SAM" id="Phobius"/>
    </source>
</evidence>
<sequence length="53" mass="6345">MSFTYELFFQIFNTILIVAIPILIYKLIKKFVSNIKLINKRLDVIEKKIDNIK</sequence>
<evidence type="ECO:0000313" key="2">
    <source>
        <dbReference type="EMBL" id="WGX74974.1"/>
    </source>
</evidence>
<name>A0ABY8R0E9_PARBF</name>